<gene>
    <name evidence="5 8" type="primary">hisS</name>
    <name evidence="8" type="ORF">COU14_03265</name>
</gene>
<dbReference type="AlphaFoldDB" id="A0A2H0UGX5"/>
<evidence type="ECO:0000313" key="8">
    <source>
        <dbReference type="EMBL" id="PIR85641.1"/>
    </source>
</evidence>
<comment type="caution">
    <text evidence="8">The sequence shown here is derived from an EMBL/GenBank/DDBJ whole genome shotgun (WGS) entry which is preliminary data.</text>
</comment>
<dbReference type="GO" id="GO:0005524">
    <property type="term" value="F:ATP binding"/>
    <property type="evidence" value="ECO:0007669"/>
    <property type="project" value="UniProtKB-UniRule"/>
</dbReference>
<name>A0A2H0UGX5_9BACT</name>
<dbReference type="Pfam" id="PF13393">
    <property type="entry name" value="tRNA-synt_His"/>
    <property type="match status" value="1"/>
</dbReference>
<dbReference type="EC" id="6.1.1.21" evidence="5"/>
<keyword evidence="5 8" id="KW-0436">Ligase</keyword>
<evidence type="ECO:0000256" key="6">
    <source>
        <dbReference type="PIRSR" id="PIRSR001549-1"/>
    </source>
</evidence>
<dbReference type="InterPro" id="IPR006195">
    <property type="entry name" value="aa-tRNA-synth_II"/>
</dbReference>
<comment type="subcellular location">
    <subcellularLocation>
        <location evidence="5">Cytoplasm</location>
    </subcellularLocation>
</comment>
<dbReference type="InterPro" id="IPR004516">
    <property type="entry name" value="HisRS/HisZ"/>
</dbReference>
<evidence type="ECO:0000256" key="1">
    <source>
        <dbReference type="ARBA" id="ARBA00008226"/>
    </source>
</evidence>
<feature type="binding site" evidence="6">
    <location>
        <position position="133"/>
    </location>
    <ligand>
        <name>L-histidine</name>
        <dbReference type="ChEBI" id="CHEBI:57595"/>
    </ligand>
</feature>
<dbReference type="NCBIfam" id="TIGR00442">
    <property type="entry name" value="hisS"/>
    <property type="match status" value="1"/>
</dbReference>
<feature type="binding site" evidence="6">
    <location>
        <begin position="85"/>
        <end position="87"/>
    </location>
    <ligand>
        <name>L-histidine</name>
        <dbReference type="ChEBI" id="CHEBI:57595"/>
    </ligand>
</feature>
<keyword evidence="2 5" id="KW-0547">Nucleotide-binding</keyword>
<sequence length="417" mass="47122">MAEKLSIEPYKGVRDFYPEDMAIQRHIFDTWSRTAESFGFERYDASVLEPSELYKSKGAENEELVNDQTYTFVDRGDREVTLRPEMTPTVARMIAGRHKELPFPVRWYSIPNLFRYERSQRGRVREHWQLNCDIFGAEDQLAADVEMIALAYRSLIDFGATEEMFSIKVNDRREMKEFYHSLGVIDEESITQVTRLNDRFRKIERAEYMEELRKIVPGAAEAILEFVEKSEQTENAVTKALNAIGINNVQIDRSLARGFDYYTGTIFEIFDNDPKNNRSMLGGGRYDDLTSLFGDERIGGVGFGMGDVTMRDFLETHDLLPNLNASASLIVVPTETKFNLDGEKVAMAFRGAGVSTLVDISNRKLGKKVTNAAHSGAGYLLVVGEDEIARDEFVLKNLADGTESSGSLTDLAKQIAS</sequence>
<dbReference type="Proteomes" id="UP000229612">
    <property type="component" value="Unassembled WGS sequence"/>
</dbReference>
<comment type="subunit">
    <text evidence="5">Homodimer.</text>
</comment>
<organism evidence="8 9">
    <name type="scientific">Candidatus Kaiserbacteria bacterium CG10_big_fil_rev_8_21_14_0_10_44_10</name>
    <dbReference type="NCBI Taxonomy" id="1974606"/>
    <lineage>
        <taxon>Bacteria</taxon>
        <taxon>Candidatus Kaiseribacteriota</taxon>
    </lineage>
</organism>
<feature type="binding site" evidence="6">
    <location>
        <position position="129"/>
    </location>
    <ligand>
        <name>L-histidine</name>
        <dbReference type="ChEBI" id="CHEBI:57595"/>
    </ligand>
</feature>
<protein>
    <recommendedName>
        <fullName evidence="5">Histidine--tRNA ligase</fullName>
        <ecNumber evidence="5">6.1.1.21</ecNumber>
    </recommendedName>
    <alternativeName>
        <fullName evidence="5">Histidyl-tRNA synthetase</fullName>
        <shortName evidence="5">HisRS</shortName>
    </alternativeName>
</protein>
<feature type="binding site" evidence="6">
    <location>
        <begin position="261"/>
        <end position="262"/>
    </location>
    <ligand>
        <name>L-histidine</name>
        <dbReference type="ChEBI" id="CHEBI:57595"/>
    </ligand>
</feature>
<dbReference type="InterPro" id="IPR045864">
    <property type="entry name" value="aa-tRNA-synth_II/BPL/LPL"/>
</dbReference>
<reference evidence="9" key="1">
    <citation type="submission" date="2017-09" db="EMBL/GenBank/DDBJ databases">
        <title>Depth-based differentiation of microbial function through sediment-hosted aquifers and enrichment of novel symbionts in the deep terrestrial subsurface.</title>
        <authorList>
            <person name="Probst A.J."/>
            <person name="Ladd B."/>
            <person name="Jarett J.K."/>
            <person name="Geller-Mcgrath D.E."/>
            <person name="Sieber C.M.K."/>
            <person name="Emerson J.B."/>
            <person name="Anantharaman K."/>
            <person name="Thomas B.C."/>
            <person name="Malmstrom R."/>
            <person name="Stieglmeier M."/>
            <person name="Klingl A."/>
            <person name="Woyke T."/>
            <person name="Ryan C.M."/>
            <person name="Banfield J.F."/>
        </authorList>
    </citation>
    <scope>NUCLEOTIDE SEQUENCE [LARGE SCALE GENOMIC DNA]</scope>
</reference>
<feature type="binding site" evidence="6">
    <location>
        <position position="115"/>
    </location>
    <ligand>
        <name>L-histidine</name>
        <dbReference type="ChEBI" id="CHEBI:57595"/>
    </ligand>
</feature>
<evidence type="ECO:0000256" key="4">
    <source>
        <dbReference type="ARBA" id="ARBA00047639"/>
    </source>
</evidence>
<dbReference type="Gene3D" id="3.40.50.800">
    <property type="entry name" value="Anticodon-binding domain"/>
    <property type="match status" value="1"/>
</dbReference>
<dbReference type="InterPro" id="IPR041715">
    <property type="entry name" value="HisRS-like_core"/>
</dbReference>
<evidence type="ECO:0000256" key="5">
    <source>
        <dbReference type="HAMAP-Rule" id="MF_00127"/>
    </source>
</evidence>
<dbReference type="Pfam" id="PF03129">
    <property type="entry name" value="HGTP_anticodon"/>
    <property type="match status" value="1"/>
</dbReference>
<evidence type="ECO:0000259" key="7">
    <source>
        <dbReference type="PROSITE" id="PS50862"/>
    </source>
</evidence>
<dbReference type="InterPro" id="IPR015807">
    <property type="entry name" value="His-tRNA-ligase"/>
</dbReference>
<evidence type="ECO:0000313" key="9">
    <source>
        <dbReference type="Proteomes" id="UP000229612"/>
    </source>
</evidence>
<proteinExistence type="inferred from homology"/>
<dbReference type="SUPFAM" id="SSF55681">
    <property type="entry name" value="Class II aaRS and biotin synthetases"/>
    <property type="match status" value="1"/>
</dbReference>
<dbReference type="GO" id="GO:0004821">
    <property type="term" value="F:histidine-tRNA ligase activity"/>
    <property type="evidence" value="ECO:0007669"/>
    <property type="project" value="UniProtKB-UniRule"/>
</dbReference>
<dbReference type="GO" id="GO:0006427">
    <property type="term" value="P:histidyl-tRNA aminoacylation"/>
    <property type="evidence" value="ECO:0007669"/>
    <property type="project" value="UniProtKB-UniRule"/>
</dbReference>
<evidence type="ECO:0000256" key="2">
    <source>
        <dbReference type="ARBA" id="ARBA00022741"/>
    </source>
</evidence>
<dbReference type="PANTHER" id="PTHR43707:SF1">
    <property type="entry name" value="HISTIDINE--TRNA LIGASE, MITOCHONDRIAL-RELATED"/>
    <property type="match status" value="1"/>
</dbReference>
<dbReference type="InterPro" id="IPR036621">
    <property type="entry name" value="Anticodon-bd_dom_sf"/>
</dbReference>
<dbReference type="Gene3D" id="3.30.930.10">
    <property type="entry name" value="Bira Bifunctional Protein, Domain 2"/>
    <property type="match status" value="1"/>
</dbReference>
<dbReference type="GO" id="GO:0005737">
    <property type="term" value="C:cytoplasm"/>
    <property type="evidence" value="ECO:0007669"/>
    <property type="project" value="UniProtKB-SubCell"/>
</dbReference>
<comment type="similarity">
    <text evidence="1 5">Belongs to the class-II aminoacyl-tRNA synthetase family.</text>
</comment>
<comment type="catalytic activity">
    <reaction evidence="4 5">
        <text>tRNA(His) + L-histidine + ATP = L-histidyl-tRNA(His) + AMP + diphosphate + H(+)</text>
        <dbReference type="Rhea" id="RHEA:17313"/>
        <dbReference type="Rhea" id="RHEA-COMP:9665"/>
        <dbReference type="Rhea" id="RHEA-COMP:9689"/>
        <dbReference type="ChEBI" id="CHEBI:15378"/>
        <dbReference type="ChEBI" id="CHEBI:30616"/>
        <dbReference type="ChEBI" id="CHEBI:33019"/>
        <dbReference type="ChEBI" id="CHEBI:57595"/>
        <dbReference type="ChEBI" id="CHEBI:78442"/>
        <dbReference type="ChEBI" id="CHEBI:78527"/>
        <dbReference type="ChEBI" id="CHEBI:456215"/>
        <dbReference type="EC" id="6.1.1.21"/>
    </reaction>
</comment>
<dbReference type="HAMAP" id="MF_00127">
    <property type="entry name" value="His_tRNA_synth"/>
    <property type="match status" value="1"/>
</dbReference>
<evidence type="ECO:0000256" key="3">
    <source>
        <dbReference type="ARBA" id="ARBA00023146"/>
    </source>
</evidence>
<feature type="binding site" evidence="6">
    <location>
        <position position="257"/>
    </location>
    <ligand>
        <name>L-histidine</name>
        <dbReference type="ChEBI" id="CHEBI:57595"/>
    </ligand>
</feature>
<keyword evidence="5" id="KW-0963">Cytoplasm</keyword>
<dbReference type="InterPro" id="IPR004154">
    <property type="entry name" value="Anticodon-bd"/>
</dbReference>
<dbReference type="CDD" id="cd00773">
    <property type="entry name" value="HisRS-like_core"/>
    <property type="match status" value="1"/>
</dbReference>
<keyword evidence="5" id="KW-0067">ATP-binding</keyword>
<dbReference type="SUPFAM" id="SSF52954">
    <property type="entry name" value="Class II aaRS ABD-related"/>
    <property type="match status" value="1"/>
</dbReference>
<dbReference type="EMBL" id="PFBG01000036">
    <property type="protein sequence ID" value="PIR85641.1"/>
    <property type="molecule type" value="Genomic_DNA"/>
</dbReference>
<accession>A0A2H0UGX5</accession>
<keyword evidence="5" id="KW-0648">Protein biosynthesis</keyword>
<dbReference type="PIRSF" id="PIRSF001549">
    <property type="entry name" value="His-tRNA_synth"/>
    <property type="match status" value="1"/>
</dbReference>
<dbReference type="PROSITE" id="PS50862">
    <property type="entry name" value="AA_TRNA_LIGASE_II"/>
    <property type="match status" value="1"/>
</dbReference>
<feature type="domain" description="Aminoacyl-transfer RNA synthetases class-II family profile" evidence="7">
    <location>
        <begin position="1"/>
        <end position="321"/>
    </location>
</feature>
<dbReference type="PANTHER" id="PTHR43707">
    <property type="entry name" value="HISTIDYL-TRNA SYNTHETASE"/>
    <property type="match status" value="1"/>
</dbReference>
<keyword evidence="3 5" id="KW-0030">Aminoacyl-tRNA synthetase</keyword>